<dbReference type="Proteomes" id="UP001501231">
    <property type="component" value="Unassembled WGS sequence"/>
</dbReference>
<keyword evidence="2" id="KW-0812">Transmembrane</keyword>
<protein>
    <recommendedName>
        <fullName evidence="5">DUF4190 domain-containing protein</fullName>
    </recommendedName>
</protein>
<feature type="transmembrane region" description="Helical" evidence="2">
    <location>
        <begin position="79"/>
        <end position="108"/>
    </location>
</feature>
<keyword evidence="4" id="KW-1185">Reference proteome</keyword>
<keyword evidence="2" id="KW-1133">Transmembrane helix</keyword>
<organism evidence="3 4">
    <name type="scientific">Actinomadura vinacea</name>
    <dbReference type="NCBI Taxonomy" id="115336"/>
    <lineage>
        <taxon>Bacteria</taxon>
        <taxon>Bacillati</taxon>
        <taxon>Actinomycetota</taxon>
        <taxon>Actinomycetes</taxon>
        <taxon>Streptosporangiales</taxon>
        <taxon>Thermomonosporaceae</taxon>
        <taxon>Actinomadura</taxon>
    </lineage>
</organism>
<evidence type="ECO:0000256" key="1">
    <source>
        <dbReference type="SAM" id="MobiDB-lite"/>
    </source>
</evidence>
<evidence type="ECO:0000256" key="2">
    <source>
        <dbReference type="SAM" id="Phobius"/>
    </source>
</evidence>
<proteinExistence type="predicted"/>
<dbReference type="EMBL" id="BAAARW010000038">
    <property type="protein sequence ID" value="GAA2451043.1"/>
    <property type="molecule type" value="Genomic_DNA"/>
</dbReference>
<name>A0ABN3K9X9_9ACTN</name>
<feature type="region of interest" description="Disordered" evidence="1">
    <location>
        <begin position="1"/>
        <end position="30"/>
    </location>
</feature>
<reference evidence="3 4" key="1">
    <citation type="journal article" date="2019" name="Int. J. Syst. Evol. Microbiol.">
        <title>The Global Catalogue of Microorganisms (GCM) 10K type strain sequencing project: providing services to taxonomists for standard genome sequencing and annotation.</title>
        <authorList>
            <consortium name="The Broad Institute Genomics Platform"/>
            <consortium name="The Broad Institute Genome Sequencing Center for Infectious Disease"/>
            <person name="Wu L."/>
            <person name="Ma J."/>
        </authorList>
    </citation>
    <scope>NUCLEOTIDE SEQUENCE [LARGE SCALE GENOMIC DNA]</scope>
    <source>
        <strain evidence="3 4">JCM 3325</strain>
    </source>
</reference>
<keyword evidence="2" id="KW-0472">Membrane</keyword>
<feature type="transmembrane region" description="Helical" evidence="2">
    <location>
        <begin position="44"/>
        <end position="67"/>
    </location>
</feature>
<gene>
    <name evidence="3" type="ORF">GCM10010191_81360</name>
</gene>
<evidence type="ECO:0000313" key="4">
    <source>
        <dbReference type="Proteomes" id="UP001501231"/>
    </source>
</evidence>
<comment type="caution">
    <text evidence="3">The sequence shown here is derived from an EMBL/GenBank/DDBJ whole genome shotgun (WGS) entry which is preliminary data.</text>
</comment>
<evidence type="ECO:0000313" key="3">
    <source>
        <dbReference type="EMBL" id="GAA2451043.1"/>
    </source>
</evidence>
<evidence type="ECO:0008006" key="5">
    <source>
        <dbReference type="Google" id="ProtNLM"/>
    </source>
</evidence>
<sequence>MSEQPDHGDGGIGRDTAPATGGPAGQGGDAGRAGRRALWLGGGALVLTPFFFPVGLVLGIAALVVGIKARKQAVREKTAAPGAIGGIVLGAVGLAMASFWLAVTALLWPQLSGYQECLGSANTKTDETHCRDRYFSEIEKKLNLPEGSMSRYGDMF</sequence>
<dbReference type="RefSeq" id="WP_344596591.1">
    <property type="nucleotide sequence ID" value="NZ_BAAARW010000038.1"/>
</dbReference>
<accession>A0ABN3K9X9</accession>